<name>A0A9D7S8Y3_9BACT</name>
<evidence type="ECO:0000313" key="2">
    <source>
        <dbReference type="EMBL" id="MBK9717413.1"/>
    </source>
</evidence>
<sequence length="144" mass="16237">MAEKKSKLVEIKTKPTSASVEDFINKLANDQQRKDSFKLIELFKNASGEEPKLWGSSIIGFGNRRYKSPATGREVDWLLIGFSPRKANLSLYISVGIKEHAESLTKLGKHKTGVGCLYINKLDDIDLTVLRQMIDITLKNRNNN</sequence>
<comment type="caution">
    <text evidence="2">The sequence shown here is derived from an EMBL/GenBank/DDBJ whole genome shotgun (WGS) entry which is preliminary data.</text>
</comment>
<accession>A0A9D7S8Y3</accession>
<dbReference type="InterPro" id="IPR014922">
    <property type="entry name" value="YdhG-like"/>
</dbReference>
<dbReference type="Pfam" id="PF08818">
    <property type="entry name" value="DUF1801"/>
    <property type="match status" value="1"/>
</dbReference>
<evidence type="ECO:0000313" key="3">
    <source>
        <dbReference type="Proteomes" id="UP000808349"/>
    </source>
</evidence>
<reference evidence="2 3" key="1">
    <citation type="submission" date="2020-10" db="EMBL/GenBank/DDBJ databases">
        <title>Connecting structure to function with the recovery of over 1000 high-quality activated sludge metagenome-assembled genomes encoding full-length rRNA genes using long-read sequencing.</title>
        <authorList>
            <person name="Singleton C.M."/>
            <person name="Petriglieri F."/>
            <person name="Kristensen J.M."/>
            <person name="Kirkegaard R.H."/>
            <person name="Michaelsen T.Y."/>
            <person name="Andersen M.H."/>
            <person name="Karst S.M."/>
            <person name="Dueholm M.S."/>
            <person name="Nielsen P.H."/>
            <person name="Albertsen M."/>
        </authorList>
    </citation>
    <scope>NUCLEOTIDE SEQUENCE [LARGE SCALE GENOMIC DNA]</scope>
    <source>
        <strain evidence="2">Ribe_18-Q3-R11-54_BAT3C.373</strain>
    </source>
</reference>
<evidence type="ECO:0000259" key="1">
    <source>
        <dbReference type="Pfam" id="PF08818"/>
    </source>
</evidence>
<gene>
    <name evidence="2" type="ORF">IPO85_07855</name>
</gene>
<proteinExistence type="predicted"/>
<dbReference type="Proteomes" id="UP000808349">
    <property type="component" value="Unassembled WGS sequence"/>
</dbReference>
<dbReference type="Gene3D" id="3.90.1150.200">
    <property type="match status" value="1"/>
</dbReference>
<dbReference type="AlphaFoldDB" id="A0A9D7S8Y3"/>
<protein>
    <submittedName>
        <fullName evidence="2">DUF1801 domain-containing protein</fullName>
    </submittedName>
</protein>
<feature type="domain" description="YdhG-like" evidence="1">
    <location>
        <begin position="35"/>
        <end position="134"/>
    </location>
</feature>
<dbReference type="SUPFAM" id="SSF159888">
    <property type="entry name" value="YdhG-like"/>
    <property type="match status" value="1"/>
</dbReference>
<dbReference type="EMBL" id="JADKFW010000004">
    <property type="protein sequence ID" value="MBK9717413.1"/>
    <property type="molecule type" value="Genomic_DNA"/>
</dbReference>
<organism evidence="2 3">
    <name type="scientific">Candidatus Defluviibacterium haderslevense</name>
    <dbReference type="NCBI Taxonomy" id="2981993"/>
    <lineage>
        <taxon>Bacteria</taxon>
        <taxon>Pseudomonadati</taxon>
        <taxon>Bacteroidota</taxon>
        <taxon>Saprospiria</taxon>
        <taxon>Saprospirales</taxon>
        <taxon>Saprospiraceae</taxon>
        <taxon>Candidatus Defluviibacterium</taxon>
    </lineage>
</organism>